<dbReference type="STRING" id="168276.SAMN05444580_11159"/>
<dbReference type="EMBL" id="FNAB01000011">
    <property type="protein sequence ID" value="SDE16550.1"/>
    <property type="molecule type" value="Genomic_DNA"/>
</dbReference>
<keyword evidence="4 6" id="KW-1133">Transmembrane helix</keyword>
<keyword evidence="8" id="KW-1185">Reference proteome</keyword>
<dbReference type="Pfam" id="PF03239">
    <property type="entry name" value="FTR1"/>
    <property type="match status" value="1"/>
</dbReference>
<feature type="transmembrane region" description="Helical" evidence="6">
    <location>
        <begin position="52"/>
        <end position="73"/>
    </location>
</feature>
<evidence type="ECO:0000256" key="6">
    <source>
        <dbReference type="SAM" id="Phobius"/>
    </source>
</evidence>
<evidence type="ECO:0000256" key="2">
    <source>
        <dbReference type="ARBA" id="ARBA00008333"/>
    </source>
</evidence>
<feature type="transmembrane region" description="Helical" evidence="6">
    <location>
        <begin position="20"/>
        <end position="40"/>
    </location>
</feature>
<keyword evidence="3 6" id="KW-0812">Transmembrane</keyword>
<feature type="transmembrane region" description="Helical" evidence="6">
    <location>
        <begin position="160"/>
        <end position="181"/>
    </location>
</feature>
<feature type="transmembrane region" description="Helical" evidence="6">
    <location>
        <begin position="85"/>
        <end position="104"/>
    </location>
</feature>
<dbReference type="RefSeq" id="WP_072845332.1">
    <property type="nucleotide sequence ID" value="NZ_FNAB01000011.1"/>
</dbReference>
<evidence type="ECO:0000256" key="1">
    <source>
        <dbReference type="ARBA" id="ARBA00004141"/>
    </source>
</evidence>
<evidence type="ECO:0000256" key="3">
    <source>
        <dbReference type="ARBA" id="ARBA00022692"/>
    </source>
</evidence>
<dbReference type="AlphaFoldDB" id="A0A1G7APC0"/>
<dbReference type="GO" id="GO:0015093">
    <property type="term" value="F:ferrous iron transmembrane transporter activity"/>
    <property type="evidence" value="ECO:0007669"/>
    <property type="project" value="TreeGrafter"/>
</dbReference>
<organism evidence="7 8">
    <name type="scientific">Rhodococcus tukisamuensis</name>
    <dbReference type="NCBI Taxonomy" id="168276"/>
    <lineage>
        <taxon>Bacteria</taxon>
        <taxon>Bacillati</taxon>
        <taxon>Actinomycetota</taxon>
        <taxon>Actinomycetes</taxon>
        <taxon>Mycobacteriales</taxon>
        <taxon>Nocardiaceae</taxon>
        <taxon>Rhodococcus</taxon>
    </lineage>
</organism>
<evidence type="ECO:0000256" key="4">
    <source>
        <dbReference type="ARBA" id="ARBA00022989"/>
    </source>
</evidence>
<comment type="similarity">
    <text evidence="2">Belongs to the oxidase-dependent Fe transporter (OFeT) (TC 9.A.10.1) family.</text>
</comment>
<evidence type="ECO:0000256" key="5">
    <source>
        <dbReference type="ARBA" id="ARBA00023136"/>
    </source>
</evidence>
<feature type="transmembrane region" description="Helical" evidence="6">
    <location>
        <begin position="193"/>
        <end position="213"/>
    </location>
</feature>
<gene>
    <name evidence="7" type="ORF">SAMN05444580_11159</name>
</gene>
<accession>A0A1G7APC0</accession>
<evidence type="ECO:0000313" key="8">
    <source>
        <dbReference type="Proteomes" id="UP000199417"/>
    </source>
</evidence>
<dbReference type="PANTHER" id="PTHR31632">
    <property type="entry name" value="IRON TRANSPORTER FTH1"/>
    <property type="match status" value="1"/>
</dbReference>
<feature type="transmembrane region" description="Helical" evidence="6">
    <location>
        <begin position="258"/>
        <end position="276"/>
    </location>
</feature>
<sequence length="299" mass="30987">MHVLAAGGTPGIATQLFGSGLIGVREGLETGIVVMILVAFLVKSDRRDALKWVWVGVGAAVAMVVILFGAIHFGTSTVTGTAAELISGIASLVAVVIVTAMVLWMRKAAASISGHLKADLARALAVGPFAVAAMAFFAVGREGVETALLLVGYAENSAGSTWPLVGLLLGIAVAALLTVLLYVGAVRINFTKFFRYTGVFLIVVAAGILAYGVRALQIAGWLPGRSTLAFDVSAGFDTSSWYAVALQGIFNLRPDPTLLQVLAWATYVVVVLALFLRPLAPKPAAPAPAGDDKTSELPV</sequence>
<proteinExistence type="inferred from homology"/>
<dbReference type="Proteomes" id="UP000199417">
    <property type="component" value="Unassembled WGS sequence"/>
</dbReference>
<name>A0A1G7APC0_9NOCA</name>
<dbReference type="InterPro" id="IPR004923">
    <property type="entry name" value="FTR1/Fip1/EfeU"/>
</dbReference>
<reference evidence="7 8" key="1">
    <citation type="submission" date="2016-10" db="EMBL/GenBank/DDBJ databases">
        <authorList>
            <person name="de Groot N.N."/>
        </authorList>
    </citation>
    <scope>NUCLEOTIDE SEQUENCE [LARGE SCALE GENOMIC DNA]</scope>
    <source>
        <strain evidence="7 8">JCM 11308</strain>
    </source>
</reference>
<dbReference type="PANTHER" id="PTHR31632:SF2">
    <property type="entry name" value="PLASMA MEMBRANE IRON PERMEASE"/>
    <property type="match status" value="1"/>
</dbReference>
<feature type="transmembrane region" description="Helical" evidence="6">
    <location>
        <begin position="120"/>
        <end position="140"/>
    </location>
</feature>
<protein>
    <submittedName>
        <fullName evidence="7">High-affinity iron transporter</fullName>
    </submittedName>
</protein>
<evidence type="ECO:0000313" key="7">
    <source>
        <dbReference type="EMBL" id="SDE16550.1"/>
    </source>
</evidence>
<dbReference type="GO" id="GO:0033573">
    <property type="term" value="C:high-affinity iron permease complex"/>
    <property type="evidence" value="ECO:0007669"/>
    <property type="project" value="InterPro"/>
</dbReference>
<keyword evidence="5 6" id="KW-0472">Membrane</keyword>
<dbReference type="NCBIfam" id="NF041756">
    <property type="entry name" value="EfeU"/>
    <property type="match status" value="1"/>
</dbReference>
<comment type="subcellular location">
    <subcellularLocation>
        <location evidence="1">Membrane</location>
        <topology evidence="1">Multi-pass membrane protein</topology>
    </subcellularLocation>
</comment>